<feature type="domain" description="DDE-1" evidence="2">
    <location>
        <begin position="1"/>
        <end position="60"/>
    </location>
</feature>
<proteinExistence type="predicted"/>
<dbReference type="InterPro" id="IPR004875">
    <property type="entry name" value="DDE_SF_endonuclease_dom"/>
</dbReference>
<reference evidence="4" key="1">
    <citation type="submission" date="2021-01" db="EMBL/GenBank/DDBJ databases">
        <title>Caligus Genome Assembly.</title>
        <authorList>
            <person name="Gallardo-Escarate C."/>
        </authorList>
    </citation>
    <scope>NUCLEOTIDE SEQUENCE [LARGE SCALE GENOMIC DNA]</scope>
</reference>
<dbReference type="GO" id="GO:0003676">
    <property type="term" value="F:nucleic acid binding"/>
    <property type="evidence" value="ECO:0007669"/>
    <property type="project" value="InterPro"/>
</dbReference>
<organism evidence="3 4">
    <name type="scientific">Caligus rogercresseyi</name>
    <name type="common">Sea louse</name>
    <dbReference type="NCBI Taxonomy" id="217165"/>
    <lineage>
        <taxon>Eukaryota</taxon>
        <taxon>Metazoa</taxon>
        <taxon>Ecdysozoa</taxon>
        <taxon>Arthropoda</taxon>
        <taxon>Crustacea</taxon>
        <taxon>Multicrustacea</taxon>
        <taxon>Hexanauplia</taxon>
        <taxon>Copepoda</taxon>
        <taxon>Siphonostomatoida</taxon>
        <taxon>Caligidae</taxon>
        <taxon>Caligus</taxon>
    </lineage>
</organism>
<protein>
    <recommendedName>
        <fullName evidence="2">DDE-1 domain-containing protein</fullName>
    </recommendedName>
</protein>
<dbReference type="AlphaFoldDB" id="A0A7T8GV94"/>
<evidence type="ECO:0000259" key="2">
    <source>
        <dbReference type="Pfam" id="PF03184"/>
    </source>
</evidence>
<sequence>MDQGVIHDLKHKYGKHLQVAAAEDPRPLMTFLKAVDLKMAVNLAVSTWAKLKTTTVRNCFIKGLGPVITKEQDEDDEFDFEGFTTAEVDQATLKLQEISKEYDQLLLSVHDGLQTSHELTEEELLSQAVSSTTAQDDSSDDEDAETTPLPPPDIMSAYFEELHGTDNMYLLHHVKEMMAVLKKGRAPR</sequence>
<gene>
    <name evidence="3" type="ORF">FKW44_019015</name>
</gene>
<dbReference type="EMBL" id="CP045902">
    <property type="protein sequence ID" value="QQP38444.1"/>
    <property type="molecule type" value="Genomic_DNA"/>
</dbReference>
<keyword evidence="4" id="KW-1185">Reference proteome</keyword>
<dbReference type="OrthoDB" id="9909311at2759"/>
<name>A0A7T8GV94_CALRO</name>
<evidence type="ECO:0000256" key="1">
    <source>
        <dbReference type="SAM" id="MobiDB-lite"/>
    </source>
</evidence>
<dbReference type="Pfam" id="PF03184">
    <property type="entry name" value="DDE_1"/>
    <property type="match status" value="1"/>
</dbReference>
<accession>A0A7T8GV94</accession>
<evidence type="ECO:0000313" key="3">
    <source>
        <dbReference type="EMBL" id="QQP38444.1"/>
    </source>
</evidence>
<dbReference type="Proteomes" id="UP000595437">
    <property type="component" value="Chromosome 13"/>
</dbReference>
<feature type="region of interest" description="Disordered" evidence="1">
    <location>
        <begin position="128"/>
        <end position="153"/>
    </location>
</feature>
<evidence type="ECO:0000313" key="4">
    <source>
        <dbReference type="Proteomes" id="UP000595437"/>
    </source>
</evidence>